<dbReference type="InterPro" id="IPR051230">
    <property type="entry name" value="APP-Binding"/>
</dbReference>
<reference evidence="4 5" key="2">
    <citation type="submission" date="2018-11" db="EMBL/GenBank/DDBJ databases">
        <authorList>
            <consortium name="Pathogen Informatics"/>
        </authorList>
    </citation>
    <scope>NUCLEOTIDE SEQUENCE [LARGE SCALE GENOMIC DNA]</scope>
</reference>
<feature type="compositionally biased region" description="Basic and acidic residues" evidence="2">
    <location>
        <begin position="136"/>
        <end position="153"/>
    </location>
</feature>
<evidence type="ECO:0000313" key="6">
    <source>
        <dbReference type="WBParaSite" id="HDID_0000960501-mRNA-1"/>
    </source>
</evidence>
<dbReference type="PANTHER" id="PTHR12345:SF3">
    <property type="entry name" value="PDZ DOMAIN-CONTAINING PROTEIN"/>
    <property type="match status" value="1"/>
</dbReference>
<dbReference type="Proteomes" id="UP000274504">
    <property type="component" value="Unassembled WGS sequence"/>
</dbReference>
<feature type="compositionally biased region" description="Basic and acidic residues" evidence="2">
    <location>
        <begin position="71"/>
        <end position="118"/>
    </location>
</feature>
<dbReference type="EMBL" id="UYSG01011338">
    <property type="protein sequence ID" value="VDL61988.1"/>
    <property type="molecule type" value="Genomic_DNA"/>
</dbReference>
<feature type="compositionally biased region" description="Polar residues" evidence="2">
    <location>
        <begin position="1"/>
        <end position="36"/>
    </location>
</feature>
<organism evidence="6">
    <name type="scientific">Hymenolepis diminuta</name>
    <name type="common">Rat tapeworm</name>
    <dbReference type="NCBI Taxonomy" id="6216"/>
    <lineage>
        <taxon>Eukaryota</taxon>
        <taxon>Metazoa</taxon>
        <taxon>Spiralia</taxon>
        <taxon>Lophotrochozoa</taxon>
        <taxon>Platyhelminthes</taxon>
        <taxon>Cestoda</taxon>
        <taxon>Eucestoda</taxon>
        <taxon>Cyclophyllidea</taxon>
        <taxon>Hymenolepididae</taxon>
        <taxon>Hymenolepis</taxon>
    </lineage>
</organism>
<feature type="compositionally biased region" description="Polar residues" evidence="2">
    <location>
        <begin position="209"/>
        <end position="221"/>
    </location>
</feature>
<dbReference type="WBParaSite" id="HDID_0000960501-mRNA-1">
    <property type="protein sequence ID" value="HDID_0000960501-mRNA-1"/>
    <property type="gene ID" value="HDID_0000960501"/>
</dbReference>
<evidence type="ECO:0000256" key="3">
    <source>
        <dbReference type="SAM" id="Phobius"/>
    </source>
</evidence>
<dbReference type="GO" id="GO:0005886">
    <property type="term" value="C:plasma membrane"/>
    <property type="evidence" value="ECO:0007669"/>
    <property type="project" value="TreeGrafter"/>
</dbReference>
<keyword evidence="3" id="KW-0812">Transmembrane</keyword>
<reference evidence="6" key="1">
    <citation type="submission" date="2017-02" db="UniProtKB">
        <authorList>
            <consortium name="WormBaseParasite"/>
        </authorList>
    </citation>
    <scope>IDENTIFICATION</scope>
</reference>
<dbReference type="PANTHER" id="PTHR12345">
    <property type="entry name" value="SYNTENIN RELATED"/>
    <property type="match status" value="1"/>
</dbReference>
<evidence type="ECO:0000256" key="1">
    <source>
        <dbReference type="ARBA" id="ARBA00022737"/>
    </source>
</evidence>
<accession>A0A0R3SVJ6</accession>
<dbReference type="OrthoDB" id="6280488at2759"/>
<keyword evidence="3" id="KW-1133">Transmembrane helix</keyword>
<gene>
    <name evidence="4" type="ORF">HDID_LOCUS9603</name>
</gene>
<feature type="region of interest" description="Disordered" evidence="2">
    <location>
        <begin position="421"/>
        <end position="471"/>
    </location>
</feature>
<keyword evidence="3" id="KW-0472">Membrane</keyword>
<evidence type="ECO:0000256" key="2">
    <source>
        <dbReference type="SAM" id="MobiDB-lite"/>
    </source>
</evidence>
<feature type="region of interest" description="Disordered" evidence="2">
    <location>
        <begin position="1"/>
        <end position="260"/>
    </location>
</feature>
<feature type="transmembrane region" description="Helical" evidence="3">
    <location>
        <begin position="826"/>
        <end position="848"/>
    </location>
</feature>
<sequence length="860" mass="92483">MSNNESGNSVKTSKSNSTLDPNGASGDSSQPNNHETALSFPLKRNAAALQEPPSVFEKSPEVRRSSKRPLVKSDERTPKRARRDSSASKSKKSEDKSDKLGDEKLANHERSSSKDSHSRRSRKRTKEKHRKRSNKKRTDEDVKKDKRQHEKTSSEGSAALATNLVAPYSSDEEKEATKPSTQNRPAPATLPRIKSVSSPKVKSERKKPSSTNTSPQDSVLTKVTKETAKSTWDSSDSDFETAIGAPIKSSPQENGTEEEAVKKKELGLYLPVQHEVEGVLPLVLTHLEEDLIQPRVLVLGAVVVYLDLVEDEVGIKHVDIAVADIVVGHLLDLFTPTVLIQGLQVVVGGEEGILEVEVIPIVEGLIDRIPLEVVVDGIPHLADHIPVIAPDLHLPLFAEELFLIVGFLVVVAAASEAVKKVTGRVDPSPPTTPLSLPKLEETSSSSKEAVISPPKAEEKKEESGNVEPEVKKENVSNYIGPQVPPDMAKKLGLSVDTPSTSGGNNDAWKAHVGAKKKSDKLLIENVKKSEENKADFMIPPEKDEEYRALQAKAQAHAQQRQLQAANQQQQLAAVSNVTPLTPAAAVVYPNGQPAVALPQITIEQLRARQHVCLLSGHQDQAIQLETYIRQQQQAENVSAALQQQQQQQLLQMMALQQQQQQNAALLMAAQQANPIHTAQQAALLLAAQQNQHQAAITDPSALLAAQVQQQAQAQQQALLQRQILNAAALQQQQLLQMRLYASSAAAAAGNQAVAQTLPASTSAAGGQQQSFVNGGVAANTTTSTTANEASTTSNDAVNTNPLMAAVVAAQRNQAINQEQAQQQLNAAAMVGAAAAAAAAVSAYLMIVYNSSIAKSVFLNR</sequence>
<feature type="compositionally biased region" description="Basic residues" evidence="2">
    <location>
        <begin position="119"/>
        <end position="135"/>
    </location>
</feature>
<feature type="compositionally biased region" description="Basic and acidic residues" evidence="2">
    <location>
        <begin position="455"/>
        <end position="471"/>
    </location>
</feature>
<keyword evidence="1" id="KW-0677">Repeat</keyword>
<evidence type="ECO:0000313" key="5">
    <source>
        <dbReference type="Proteomes" id="UP000274504"/>
    </source>
</evidence>
<proteinExistence type="predicted"/>
<evidence type="ECO:0000313" key="4">
    <source>
        <dbReference type="EMBL" id="VDL61988.1"/>
    </source>
</evidence>
<name>A0A0R3SVJ6_HYMDI</name>
<dbReference type="GO" id="GO:0005737">
    <property type="term" value="C:cytoplasm"/>
    <property type="evidence" value="ECO:0007669"/>
    <property type="project" value="TreeGrafter"/>
</dbReference>
<protein>
    <submittedName>
        <fullName evidence="6">Protein SON</fullName>
    </submittedName>
</protein>
<dbReference type="STRING" id="6216.A0A0R3SVJ6"/>
<dbReference type="AlphaFoldDB" id="A0A0R3SVJ6"/>